<sequence>MHKFLQSTSRTLPLRPPTDLLRHIRTNTHAKPLTTYATFQYLENRPEYQHTKPYHINIPAWSLPPGQQCNEVSVPHSNIPVQGLRGQLDAFTLDRNGFAVAVEDKRGPDSLYDCLAYEEYMEHQRHQKRLFGAVESFLRRKMEGVEDVVAFSNQIRRRDPQFPALPRGSDASKPQPVQGVHVDFTPDCAQSEIGGALVERGYTTLKGRRWQVIRHVSPSPLLCQVCFAATVVLIMNVPSTWKPLFGPLQDWPLALLDYTSLDNERDLIASDNVYTHVIRETYNVIHNEKHRWYYLENQQPDEVLLFKTFDSRATKGNARVCPHAAFEDPLAPRNARPRESFECQAVVIYPEGSMEGNSYDEVLPSESTRPE</sequence>
<dbReference type="STRING" id="454130.A0A0U5FS37"/>
<reference evidence="3" key="1">
    <citation type="journal article" date="2016" name="Genome Announc.">
        <title>Draft genome sequences of fungus Aspergillus calidoustus.</title>
        <authorList>
            <person name="Horn F."/>
            <person name="Linde J."/>
            <person name="Mattern D.J."/>
            <person name="Walther G."/>
            <person name="Guthke R."/>
            <person name="Scherlach K."/>
            <person name="Martin K."/>
            <person name="Brakhage A.A."/>
            <person name="Petzke L."/>
            <person name="Valiante V."/>
        </authorList>
    </citation>
    <scope>NUCLEOTIDE SEQUENCE [LARGE SCALE GENOMIC DNA]</scope>
    <source>
        <strain evidence="3">SF006504</strain>
    </source>
</reference>
<dbReference type="OMA" id="HCDQSPL"/>
<accession>A0A0U5FS37</accession>
<dbReference type="GO" id="GO:0016491">
    <property type="term" value="F:oxidoreductase activity"/>
    <property type="evidence" value="ECO:0007669"/>
    <property type="project" value="InterPro"/>
</dbReference>
<dbReference type="NCBIfam" id="NF041278">
    <property type="entry name" value="CmcJ_NvfI_EfuI"/>
    <property type="match status" value="1"/>
</dbReference>
<gene>
    <name evidence="2" type="ORF">ASPCAL01613</name>
</gene>
<organism evidence="2 3">
    <name type="scientific">Aspergillus calidoustus</name>
    <dbReference type="NCBI Taxonomy" id="454130"/>
    <lineage>
        <taxon>Eukaryota</taxon>
        <taxon>Fungi</taxon>
        <taxon>Dikarya</taxon>
        <taxon>Ascomycota</taxon>
        <taxon>Pezizomycotina</taxon>
        <taxon>Eurotiomycetes</taxon>
        <taxon>Eurotiomycetidae</taxon>
        <taxon>Eurotiales</taxon>
        <taxon>Aspergillaceae</taxon>
        <taxon>Aspergillus</taxon>
        <taxon>Aspergillus subgen. Nidulantes</taxon>
    </lineage>
</organism>
<dbReference type="PANTHER" id="PTHR34598">
    <property type="entry name" value="BLL6449 PROTEIN"/>
    <property type="match status" value="1"/>
</dbReference>
<comment type="similarity">
    <text evidence="1">Belongs to the asaB hydroxylase/desaturase family.</text>
</comment>
<dbReference type="OrthoDB" id="412788at2759"/>
<dbReference type="InterPro" id="IPR044053">
    <property type="entry name" value="AsaB-like"/>
</dbReference>
<evidence type="ECO:0000313" key="3">
    <source>
        <dbReference type="Proteomes" id="UP000054771"/>
    </source>
</evidence>
<evidence type="ECO:0000256" key="1">
    <source>
        <dbReference type="ARBA" id="ARBA00023604"/>
    </source>
</evidence>
<dbReference type="AlphaFoldDB" id="A0A0U5FS37"/>
<dbReference type="PANTHER" id="PTHR34598:SF3">
    <property type="entry name" value="OXIDOREDUCTASE AN1597"/>
    <property type="match status" value="1"/>
</dbReference>
<name>A0A0U5FS37_ASPCI</name>
<evidence type="ECO:0000313" key="2">
    <source>
        <dbReference type="EMBL" id="CEL02038.1"/>
    </source>
</evidence>
<dbReference type="Proteomes" id="UP000054771">
    <property type="component" value="Unassembled WGS sequence"/>
</dbReference>
<keyword evidence="3" id="KW-1185">Reference proteome</keyword>
<protein>
    <submittedName>
        <fullName evidence="2">Uncharacterized protein</fullName>
    </submittedName>
</protein>
<dbReference type="EMBL" id="CDMC01000001">
    <property type="protein sequence ID" value="CEL02038.1"/>
    <property type="molecule type" value="Genomic_DNA"/>
</dbReference>
<proteinExistence type="inferred from homology"/>